<feature type="compositionally biased region" description="Polar residues" evidence="2">
    <location>
        <begin position="1137"/>
        <end position="1165"/>
    </location>
</feature>
<dbReference type="Proteomes" id="UP000700334">
    <property type="component" value="Unassembled WGS sequence"/>
</dbReference>
<feature type="compositionally biased region" description="Basic and acidic residues" evidence="2">
    <location>
        <begin position="1057"/>
        <end position="1066"/>
    </location>
</feature>
<feature type="compositionally biased region" description="Basic and acidic residues" evidence="2">
    <location>
        <begin position="1022"/>
        <end position="1031"/>
    </location>
</feature>
<dbReference type="PANTHER" id="PTHR23034:SF2">
    <property type="entry name" value="GLUTAMATE-RICH PROTEIN 3"/>
    <property type="match status" value="1"/>
</dbReference>
<keyword evidence="1" id="KW-0175">Coiled coil</keyword>
<feature type="compositionally biased region" description="Polar residues" evidence="2">
    <location>
        <begin position="1406"/>
        <end position="1420"/>
    </location>
</feature>
<protein>
    <submittedName>
        <fullName evidence="4">Glutamate-rich protein 3</fullName>
    </submittedName>
</protein>
<feature type="region of interest" description="Disordered" evidence="2">
    <location>
        <begin position="1406"/>
        <end position="1523"/>
    </location>
</feature>
<feature type="region of interest" description="Disordered" evidence="2">
    <location>
        <begin position="839"/>
        <end position="871"/>
    </location>
</feature>
<feature type="compositionally biased region" description="Basic and acidic residues" evidence="2">
    <location>
        <begin position="1440"/>
        <end position="1484"/>
    </location>
</feature>
<name>A0A8J5ZWF1_GALPY</name>
<accession>A0A8J5ZWF1</accession>
<feature type="compositionally biased region" description="Basic and acidic residues" evidence="2">
    <location>
        <begin position="237"/>
        <end position="246"/>
    </location>
</feature>
<dbReference type="PANTHER" id="PTHR23034">
    <property type="entry name" value="GLUTAMATE-RICH PROTEIN 3"/>
    <property type="match status" value="1"/>
</dbReference>
<feature type="compositionally biased region" description="Basic and acidic residues" evidence="2">
    <location>
        <begin position="771"/>
        <end position="788"/>
    </location>
</feature>
<organism evidence="4 5">
    <name type="scientific">Galemys pyrenaicus</name>
    <name type="common">Iberian desman</name>
    <name type="synonym">Pyrenean desman</name>
    <dbReference type="NCBI Taxonomy" id="202257"/>
    <lineage>
        <taxon>Eukaryota</taxon>
        <taxon>Metazoa</taxon>
        <taxon>Chordata</taxon>
        <taxon>Craniata</taxon>
        <taxon>Vertebrata</taxon>
        <taxon>Euteleostomi</taxon>
        <taxon>Mammalia</taxon>
        <taxon>Eutheria</taxon>
        <taxon>Laurasiatheria</taxon>
        <taxon>Eulipotyphla</taxon>
        <taxon>Talpidae</taxon>
        <taxon>Galemys</taxon>
    </lineage>
</organism>
<dbReference type="InterPro" id="IPR027962">
    <property type="entry name" value="ERICH3"/>
</dbReference>
<feature type="coiled-coil region" evidence="1">
    <location>
        <begin position="446"/>
        <end position="480"/>
    </location>
</feature>
<feature type="region of interest" description="Disordered" evidence="2">
    <location>
        <begin position="934"/>
        <end position="1221"/>
    </location>
</feature>
<evidence type="ECO:0000259" key="3">
    <source>
        <dbReference type="Pfam" id="PF15257"/>
    </source>
</evidence>
<feature type="compositionally biased region" description="Basic and acidic residues" evidence="2">
    <location>
        <begin position="1038"/>
        <end position="1049"/>
    </location>
</feature>
<feature type="domain" description="DUF4590" evidence="3">
    <location>
        <begin position="292"/>
        <end position="402"/>
    </location>
</feature>
<dbReference type="OrthoDB" id="120976at2759"/>
<dbReference type="Pfam" id="PF15257">
    <property type="entry name" value="DUF4590"/>
    <property type="match status" value="1"/>
</dbReference>
<feature type="region of interest" description="Disordered" evidence="2">
    <location>
        <begin position="486"/>
        <end position="606"/>
    </location>
</feature>
<proteinExistence type="predicted"/>
<feature type="compositionally biased region" description="Basic and acidic residues" evidence="2">
    <location>
        <begin position="1499"/>
        <end position="1523"/>
    </location>
</feature>
<feature type="compositionally biased region" description="Basic and acidic residues" evidence="2">
    <location>
        <begin position="1085"/>
        <end position="1112"/>
    </location>
</feature>
<feature type="compositionally biased region" description="Acidic residues" evidence="2">
    <location>
        <begin position="948"/>
        <end position="960"/>
    </location>
</feature>
<feature type="region of interest" description="Disordered" evidence="2">
    <location>
        <begin position="771"/>
        <end position="825"/>
    </location>
</feature>
<feature type="compositionally biased region" description="Basic and acidic residues" evidence="2">
    <location>
        <begin position="1173"/>
        <end position="1207"/>
    </location>
</feature>
<feature type="compositionally biased region" description="Basic and acidic residues" evidence="2">
    <location>
        <begin position="968"/>
        <end position="993"/>
    </location>
</feature>
<feature type="compositionally biased region" description="Basic and acidic residues" evidence="2">
    <location>
        <begin position="854"/>
        <end position="866"/>
    </location>
</feature>
<dbReference type="InterPro" id="IPR048257">
    <property type="entry name" value="DUF4590"/>
</dbReference>
<sequence>LLAAYNSLTDKHLAGYFNNTRIRRHLLRSGLITRSGRILSEKEYKLNIMKRDHQKYIRECLAQAIFHKVLDMERYHQLEIKKKLETLSRKERIQRFKGEHTRWSIENNMPVLSPHPPVGPKTNRGPSVLADEGHSSPLTLTAPRPYTAPGNMQPPIRLQPLPSNPAVGTVPKITPGSRSKTSLLENEASFPTGGKKAMMKFRNSMDNSRGVNSYLLPNIKSYLMPIPPPSPPPSRKNAKENRPETWRKRRFRPTTAPNGSEPLFPRDSRRIHKTPLHSNAAITMIYLGKNVHLSYDFRDEIKVYQQHCGGENLCVYKGKLLEKETFQFISKRHHGFPFSLTFFLNGIQVNRLSSCCEYKHRKGSRLGGKKGYFGFVCVERSSPCYKCIIAMGLDKKTTKPRKEKSIERREELKKSEGKLRKDREYLIPRRNEIEGNKISALAIFSAQEEATGIKEVRTAVEELERKVKSVQDAWADNQENIFKYEYEEDFEVDEEKQNVKADEEGQADDQMNGMSQSPSDDETDNLDLERESETSSQKGPGADDSAKDEDIKGASSTSSRSHLCSSSSEDEAPWGTRKDHAENSPSESARSSSSQELSENDGPRKFHLLVEDSLEIEIEDQKMKKANVETKCLSGEEGLENVLEGETKKVTQMITEDISEKSRKRVSKEEKEKDKSKLWEGSLIKVKDKKAGAYRVKGVGQIIAGALEPGCHCRLDAVSGASSADEGEKNWRKLEIDTGAALDSNFVVEKWEELNSNKEPKQVTSEMCTLEKKEVVEKDEVPQHRGPETTEEQGDVALSGGLGAKEAPLGEWKPTAEQSSLAEQFTEERDIPQGIAVGAEAEAQGDGRLGTEMLRPKGQEAARDQEGLNEEEVLQEQNLRHTGLETEMVASEKEQGLEKAVFTRSSAALKSEHIQEAVALGETVMLETGKAEMGAAVNEAVPEKPDVEDSEEDASTDLEDNGLMGEAEPERGGGPEEATVKGEEPAKERKEITEMETPLSSSASEKDVETPMGVSSDSFQELCKEDVGREEVENEPDSNNKEDDRKEILPEEFNATTEKKKTERPKTPPAETESEREEVTGPNECQHEDTLEEEQKFKGEDGETVKAVRSEEETQAPSNEMECDAEDETLVGASELNGGSESQETSLGETGMTTFETAPSFQKSLENIAALRNEGDTENNSKAELLPREKVVSSEEEEGPSHQEKGVLRYPESELIGKPGAPEEQIIATAKVKECSARDQDGLAGQNGKDKEESLQGPRTMGVMAMAQEVSEGDIMAGMLHEEATSGDPEEEVDKECTLDTGVVKGGDAEGYGSLLGGAFVAEEDLHQGGGAEVEIAAEEREVLADSRTAEGKTDANKASSFSDVAGEETWHKVDELLGKAAAAQKVVVQEIVLREEVPAVEVTVTSAPEAQVGDLQTPSELEEKTSQLRQGQEGGETETILRAESRLEEAETASQDDRQESAIEEFKVELPQGRESESNRENLQDPETLPIKPNCTAAREKQEQTVQKESENTDVSLKDIKA</sequence>
<comment type="caution">
    <text evidence="4">The sequence shown here is derived from an EMBL/GenBank/DDBJ whole genome shotgun (WGS) entry which is preliminary data.</text>
</comment>
<feature type="region of interest" description="Disordered" evidence="2">
    <location>
        <begin position="1233"/>
        <end position="1260"/>
    </location>
</feature>
<reference evidence="4" key="1">
    <citation type="journal article" date="2021" name="Evol. Appl.">
        <title>The genome of the Pyrenean desman and the effects of bottlenecks and inbreeding on the genomic landscape of an endangered species.</title>
        <authorList>
            <person name="Escoda L."/>
            <person name="Castresana J."/>
        </authorList>
    </citation>
    <scope>NUCLEOTIDE SEQUENCE</scope>
    <source>
        <strain evidence="4">IBE-C5619</strain>
    </source>
</reference>
<dbReference type="EMBL" id="JAGFMF010012074">
    <property type="protein sequence ID" value="KAG8507882.1"/>
    <property type="molecule type" value="Genomic_DNA"/>
</dbReference>
<feature type="compositionally biased region" description="Low complexity" evidence="2">
    <location>
        <begin position="555"/>
        <end position="567"/>
    </location>
</feature>
<evidence type="ECO:0000256" key="1">
    <source>
        <dbReference type="SAM" id="Coils"/>
    </source>
</evidence>
<evidence type="ECO:0000313" key="4">
    <source>
        <dbReference type="EMBL" id="KAG8507882.1"/>
    </source>
</evidence>
<feature type="compositionally biased region" description="Low complexity" evidence="2">
    <location>
        <begin position="583"/>
        <end position="597"/>
    </location>
</feature>
<evidence type="ECO:0000313" key="5">
    <source>
        <dbReference type="Proteomes" id="UP000700334"/>
    </source>
</evidence>
<feature type="non-terminal residue" evidence="4">
    <location>
        <position position="1"/>
    </location>
</feature>
<gene>
    <name evidence="4" type="ORF">J0S82_007481</name>
</gene>
<feature type="region of interest" description="Disordered" evidence="2">
    <location>
        <begin position="226"/>
        <end position="268"/>
    </location>
</feature>
<evidence type="ECO:0000256" key="2">
    <source>
        <dbReference type="SAM" id="MobiDB-lite"/>
    </source>
</evidence>
<keyword evidence="5" id="KW-1185">Reference proteome</keyword>